<evidence type="ECO:0000313" key="3">
    <source>
        <dbReference type="EMBL" id="EQA96867.1"/>
    </source>
</evidence>
<dbReference type="RefSeq" id="WP_021247037.1">
    <property type="nucleotide sequence ID" value="NZ_ATIB01000088.1"/>
</dbReference>
<dbReference type="OrthoDB" id="7481566at2"/>
<comment type="caution">
    <text evidence="3">The sequence shown here is derived from an EMBL/GenBank/DDBJ whole genome shotgun (WGS) entry which is preliminary data.</text>
</comment>
<dbReference type="PATRIC" id="fig|1114964.3.peg.4428"/>
<organism evidence="3 4">
    <name type="scientific">Sphingobium baderi LL03</name>
    <dbReference type="NCBI Taxonomy" id="1114964"/>
    <lineage>
        <taxon>Bacteria</taxon>
        <taxon>Pseudomonadati</taxon>
        <taxon>Pseudomonadota</taxon>
        <taxon>Alphaproteobacteria</taxon>
        <taxon>Sphingomonadales</taxon>
        <taxon>Sphingomonadaceae</taxon>
        <taxon>Sphingobium</taxon>
    </lineage>
</organism>
<evidence type="ECO:0000256" key="1">
    <source>
        <dbReference type="SAM" id="Coils"/>
    </source>
</evidence>
<dbReference type="AlphaFoldDB" id="T0GA40"/>
<keyword evidence="4" id="KW-1185">Reference proteome</keyword>
<proteinExistence type="predicted"/>
<accession>T0GA40</accession>
<protein>
    <submittedName>
        <fullName evidence="3">Uncharacterized protein</fullName>
    </submittedName>
</protein>
<feature type="region of interest" description="Disordered" evidence="2">
    <location>
        <begin position="111"/>
        <end position="133"/>
    </location>
</feature>
<evidence type="ECO:0000313" key="4">
    <source>
        <dbReference type="Proteomes" id="UP000015524"/>
    </source>
</evidence>
<feature type="coiled-coil region" evidence="1">
    <location>
        <begin position="57"/>
        <end position="108"/>
    </location>
</feature>
<evidence type="ECO:0000256" key="2">
    <source>
        <dbReference type="SAM" id="MobiDB-lite"/>
    </source>
</evidence>
<keyword evidence="1" id="KW-0175">Coiled coil</keyword>
<dbReference type="EMBL" id="ATIB01000088">
    <property type="protein sequence ID" value="EQA96867.1"/>
    <property type="molecule type" value="Genomic_DNA"/>
</dbReference>
<sequence>MNAIPFTLSTLRAHWKLIGAAFLLLALIIQTFRLSATEGALSAEKAGRQADRASYEKAQAQATAEALSAKLKKDAENAQKAEQADSRYADLSQQYRAAVLRYQAAQRQASGIDLPSATESAESSDRPGGGADFPVGSILIPESDAFICGTNTARLQAVREWAISFDQP</sequence>
<name>T0GA40_9SPHN</name>
<dbReference type="Proteomes" id="UP000015524">
    <property type="component" value="Unassembled WGS sequence"/>
</dbReference>
<gene>
    <name evidence="3" type="ORF">L485_22570</name>
</gene>
<reference evidence="3 4" key="1">
    <citation type="journal article" date="2013" name="Genome Announc.">
        <title>Draft Genome Sequence of a Hexachlorocyclohexane-Degrading Bacterium, Sphingobium baderi Strain LL03T.</title>
        <authorList>
            <person name="Kaur J."/>
            <person name="Verma H."/>
            <person name="Tripathi C."/>
            <person name="Khurana J.P."/>
            <person name="Lal R."/>
        </authorList>
    </citation>
    <scope>NUCLEOTIDE SEQUENCE [LARGE SCALE GENOMIC DNA]</scope>
    <source>
        <strain evidence="3 4">LL03</strain>
    </source>
</reference>